<organism evidence="1 2">
    <name type="scientific">Parapedobacter deserti</name>
    <dbReference type="NCBI Taxonomy" id="1912957"/>
    <lineage>
        <taxon>Bacteria</taxon>
        <taxon>Pseudomonadati</taxon>
        <taxon>Bacteroidota</taxon>
        <taxon>Sphingobacteriia</taxon>
        <taxon>Sphingobacteriales</taxon>
        <taxon>Sphingobacteriaceae</taxon>
        <taxon>Parapedobacter</taxon>
    </lineage>
</organism>
<dbReference type="EMBL" id="JBHRTA010000030">
    <property type="protein sequence ID" value="MFC3198065.1"/>
    <property type="molecule type" value="Genomic_DNA"/>
</dbReference>
<dbReference type="Pfam" id="PF02566">
    <property type="entry name" value="OsmC"/>
    <property type="match status" value="1"/>
</dbReference>
<proteinExistence type="predicted"/>
<dbReference type="PANTHER" id="PTHR42830">
    <property type="entry name" value="OSMOTICALLY INDUCIBLE FAMILY PROTEIN"/>
    <property type="match status" value="1"/>
</dbReference>
<dbReference type="InterPro" id="IPR015946">
    <property type="entry name" value="KH_dom-like_a/b"/>
</dbReference>
<dbReference type="SUPFAM" id="SSF82784">
    <property type="entry name" value="OsmC-like"/>
    <property type="match status" value="1"/>
</dbReference>
<reference evidence="2" key="1">
    <citation type="journal article" date="2019" name="Int. J. Syst. Evol. Microbiol.">
        <title>The Global Catalogue of Microorganisms (GCM) 10K type strain sequencing project: providing services to taxonomists for standard genome sequencing and annotation.</title>
        <authorList>
            <consortium name="The Broad Institute Genomics Platform"/>
            <consortium name="The Broad Institute Genome Sequencing Center for Infectious Disease"/>
            <person name="Wu L."/>
            <person name="Ma J."/>
        </authorList>
    </citation>
    <scope>NUCLEOTIDE SEQUENCE [LARGE SCALE GENOMIC DNA]</scope>
    <source>
        <strain evidence="2">KCTC 52416</strain>
    </source>
</reference>
<comment type="caution">
    <text evidence="1">The sequence shown here is derived from an EMBL/GenBank/DDBJ whole genome shotgun (WGS) entry which is preliminary data.</text>
</comment>
<dbReference type="Proteomes" id="UP001595526">
    <property type="component" value="Unassembled WGS sequence"/>
</dbReference>
<evidence type="ECO:0000313" key="1">
    <source>
        <dbReference type="EMBL" id="MFC3198065.1"/>
    </source>
</evidence>
<dbReference type="InterPro" id="IPR036102">
    <property type="entry name" value="OsmC/Ohrsf"/>
</dbReference>
<dbReference type="RefSeq" id="WP_379022354.1">
    <property type="nucleotide sequence ID" value="NZ_JBHRTA010000030.1"/>
</dbReference>
<dbReference type="InterPro" id="IPR052707">
    <property type="entry name" value="OsmC_Ohr_Peroxiredoxin"/>
</dbReference>
<dbReference type="PANTHER" id="PTHR42830:SF2">
    <property type="entry name" value="OSMC_OHR FAMILY PROTEIN"/>
    <property type="match status" value="1"/>
</dbReference>
<keyword evidence="2" id="KW-1185">Reference proteome</keyword>
<sequence length="166" mass="18090">MTANKIKIMAGQHQYSVNVKWTGNSGEGTSDYKSYSREHVISIANKIDILGSSDPAFRGDITKHNPEELLISSLSTCHMLWYLHLCSQAGVVVMEYVDSAIGIMAEDSNGGGRFVEVTLNPIVTVAEAAMIPDANKLHKRANELCFIANSVNFSVGHNPRAVEPQV</sequence>
<protein>
    <submittedName>
        <fullName evidence="1">OsmC family protein</fullName>
    </submittedName>
</protein>
<gene>
    <name evidence="1" type="ORF">ACFOET_10635</name>
</gene>
<accession>A0ABV7JJ34</accession>
<dbReference type="InterPro" id="IPR003718">
    <property type="entry name" value="OsmC/Ohr_fam"/>
</dbReference>
<name>A0ABV7JJ34_9SPHI</name>
<evidence type="ECO:0000313" key="2">
    <source>
        <dbReference type="Proteomes" id="UP001595526"/>
    </source>
</evidence>
<dbReference type="Gene3D" id="3.30.300.20">
    <property type="match status" value="1"/>
</dbReference>